<proteinExistence type="predicted"/>
<organism evidence="2 3">
    <name type="scientific">Streblomastix strix</name>
    <dbReference type="NCBI Taxonomy" id="222440"/>
    <lineage>
        <taxon>Eukaryota</taxon>
        <taxon>Metamonada</taxon>
        <taxon>Preaxostyla</taxon>
        <taxon>Oxymonadida</taxon>
        <taxon>Streblomastigidae</taxon>
        <taxon>Streblomastix</taxon>
    </lineage>
</organism>
<dbReference type="Proteomes" id="UP000324800">
    <property type="component" value="Unassembled WGS sequence"/>
</dbReference>
<reference evidence="2 3" key="1">
    <citation type="submission" date="2019-03" db="EMBL/GenBank/DDBJ databases">
        <title>Single cell metagenomics reveals metabolic interactions within the superorganism composed of flagellate Streblomastix strix and complex community of Bacteroidetes bacteria on its surface.</title>
        <authorList>
            <person name="Treitli S.C."/>
            <person name="Kolisko M."/>
            <person name="Husnik F."/>
            <person name="Keeling P."/>
            <person name="Hampl V."/>
        </authorList>
    </citation>
    <scope>NUCLEOTIDE SEQUENCE [LARGE SCALE GENOMIC DNA]</scope>
    <source>
        <strain evidence="2">ST1C</strain>
    </source>
</reference>
<evidence type="ECO:0000313" key="3">
    <source>
        <dbReference type="Proteomes" id="UP000324800"/>
    </source>
</evidence>
<protein>
    <submittedName>
        <fullName evidence="2">Uncharacterized protein</fullName>
    </submittedName>
</protein>
<dbReference type="AlphaFoldDB" id="A0A5J4TJ43"/>
<feature type="non-terminal residue" evidence="2">
    <location>
        <position position="363"/>
    </location>
</feature>
<dbReference type="EMBL" id="SNRW01030854">
    <property type="protein sequence ID" value="KAA6357780.1"/>
    <property type="molecule type" value="Genomic_DNA"/>
</dbReference>
<sequence length="363" mass="42125">AVLAHCWQTRRRRCRQDGYVGGVPCLLEDESEDNKEKSDSDSISPQDTETKQWLQKLAPVLGKGERHNKKAAIRLVSSRINQKPKNYDALCPELDQDHTKALMERSRVDLTPFNIVMFPRIVDGERFPQIGKLVRNLVAAQCSSIMAVESIFKKSKEEAAERLLDMFELVSQATGEAQQLRKQNINFRSNQFSYNRSPVSAALNPKDKKCLEREQINQYEYFPQFEQKRRVQQITICKRKKLSKRKKKQRKLQHANVGLNKSIQLHTDSKSLQRIYQLRIQSCNDKALAFRVRTQLHTISSQTKQLLMNVPDAVRVRFQCYKAEWEEIGASQILIEGAQANWKDVEAPEQLKKRLKLQEFRGT</sequence>
<feature type="region of interest" description="Disordered" evidence="1">
    <location>
        <begin position="30"/>
        <end position="49"/>
    </location>
</feature>
<name>A0A5J4TJ43_9EUKA</name>
<gene>
    <name evidence="2" type="ORF">EZS28_046693</name>
</gene>
<comment type="caution">
    <text evidence="2">The sequence shown here is derived from an EMBL/GenBank/DDBJ whole genome shotgun (WGS) entry which is preliminary data.</text>
</comment>
<feature type="non-terminal residue" evidence="2">
    <location>
        <position position="1"/>
    </location>
</feature>
<accession>A0A5J4TJ43</accession>
<evidence type="ECO:0000256" key="1">
    <source>
        <dbReference type="SAM" id="MobiDB-lite"/>
    </source>
</evidence>
<evidence type="ECO:0000313" key="2">
    <source>
        <dbReference type="EMBL" id="KAA6357780.1"/>
    </source>
</evidence>